<dbReference type="RefSeq" id="WP_116623520.1">
    <property type="nucleotide sequence ID" value="NZ_QURN01000006.1"/>
</dbReference>
<proteinExistence type="predicted"/>
<dbReference type="SUPFAM" id="SSF46785">
    <property type="entry name" value="Winged helix' DNA-binding domain"/>
    <property type="match status" value="1"/>
</dbReference>
<evidence type="ECO:0000256" key="3">
    <source>
        <dbReference type="ARBA" id="ARBA00023163"/>
    </source>
</evidence>
<dbReference type="Pfam" id="PF00392">
    <property type="entry name" value="GntR"/>
    <property type="match status" value="1"/>
</dbReference>
<dbReference type="PROSITE" id="PS50949">
    <property type="entry name" value="HTH_GNTR"/>
    <property type="match status" value="1"/>
</dbReference>
<dbReference type="InterPro" id="IPR036388">
    <property type="entry name" value="WH-like_DNA-bd_sf"/>
</dbReference>
<comment type="caution">
    <text evidence="5">The sequence shown here is derived from an EMBL/GenBank/DDBJ whole genome shotgun (WGS) entry which is preliminary data.</text>
</comment>
<keyword evidence="2" id="KW-0238">DNA-binding</keyword>
<keyword evidence="3" id="KW-0804">Transcription</keyword>
<keyword evidence="1" id="KW-0805">Transcription regulation</keyword>
<keyword evidence="6" id="KW-1185">Reference proteome</keyword>
<dbReference type="SMART" id="SM00895">
    <property type="entry name" value="FCD"/>
    <property type="match status" value="1"/>
</dbReference>
<dbReference type="InterPro" id="IPR000524">
    <property type="entry name" value="Tscrpt_reg_HTH_GntR"/>
</dbReference>
<evidence type="ECO:0000313" key="6">
    <source>
        <dbReference type="Proteomes" id="UP000262379"/>
    </source>
</evidence>
<gene>
    <name evidence="5" type="ORF">DY251_08775</name>
</gene>
<evidence type="ECO:0000256" key="1">
    <source>
        <dbReference type="ARBA" id="ARBA00023015"/>
    </source>
</evidence>
<dbReference type="EMBL" id="QURN01000006">
    <property type="protein sequence ID" value="RFC67686.1"/>
    <property type="molecule type" value="Genomic_DNA"/>
</dbReference>
<accession>A0A371XEP7</accession>
<dbReference type="SUPFAM" id="SSF48008">
    <property type="entry name" value="GntR ligand-binding domain-like"/>
    <property type="match status" value="1"/>
</dbReference>
<dbReference type="Pfam" id="PF07729">
    <property type="entry name" value="FCD"/>
    <property type="match status" value="1"/>
</dbReference>
<reference evidence="6" key="1">
    <citation type="submission" date="2018-08" db="EMBL/GenBank/DDBJ databases">
        <authorList>
            <person name="Im W.T."/>
        </authorList>
    </citation>
    <scope>NUCLEOTIDE SEQUENCE [LARGE SCALE GENOMIC DNA]</scope>
    <source>
        <strain evidence="6">LA-28</strain>
    </source>
</reference>
<name>A0A371XEP7_9HYPH</name>
<evidence type="ECO:0000313" key="5">
    <source>
        <dbReference type="EMBL" id="RFC67686.1"/>
    </source>
</evidence>
<protein>
    <submittedName>
        <fullName evidence="5">GntR family transcriptional regulator</fullName>
    </submittedName>
</protein>
<feature type="domain" description="HTH gntR-type" evidence="4">
    <location>
        <begin position="12"/>
        <end position="79"/>
    </location>
</feature>
<dbReference type="Proteomes" id="UP000262379">
    <property type="component" value="Unassembled WGS sequence"/>
</dbReference>
<dbReference type="GO" id="GO:0003700">
    <property type="term" value="F:DNA-binding transcription factor activity"/>
    <property type="evidence" value="ECO:0007669"/>
    <property type="project" value="InterPro"/>
</dbReference>
<organism evidence="5 6">
    <name type="scientific">Mesorhizobium denitrificans</name>
    <dbReference type="NCBI Taxonomy" id="2294114"/>
    <lineage>
        <taxon>Bacteria</taxon>
        <taxon>Pseudomonadati</taxon>
        <taxon>Pseudomonadota</taxon>
        <taxon>Alphaproteobacteria</taxon>
        <taxon>Hyphomicrobiales</taxon>
        <taxon>Phyllobacteriaceae</taxon>
        <taxon>Mesorhizobium</taxon>
    </lineage>
</organism>
<dbReference type="InterPro" id="IPR011711">
    <property type="entry name" value="GntR_C"/>
</dbReference>
<dbReference type="Gene3D" id="1.10.10.10">
    <property type="entry name" value="Winged helix-like DNA-binding domain superfamily/Winged helix DNA-binding domain"/>
    <property type="match status" value="1"/>
</dbReference>
<evidence type="ECO:0000256" key="2">
    <source>
        <dbReference type="ARBA" id="ARBA00023125"/>
    </source>
</evidence>
<evidence type="ECO:0000259" key="4">
    <source>
        <dbReference type="PROSITE" id="PS50949"/>
    </source>
</evidence>
<dbReference type="GO" id="GO:0003677">
    <property type="term" value="F:DNA binding"/>
    <property type="evidence" value="ECO:0007669"/>
    <property type="project" value="UniProtKB-KW"/>
</dbReference>
<dbReference type="PANTHER" id="PTHR43537:SF45">
    <property type="entry name" value="GNTR FAMILY REGULATORY PROTEIN"/>
    <property type="match status" value="1"/>
</dbReference>
<dbReference type="AlphaFoldDB" id="A0A371XEP7"/>
<sequence>MSEIQTTLTDALPAASRAYRELERQIVTLELAPGSLVTEGALIDRIGLGRTPVREAIQRLAWEGLMSVRPRAGLQIAPLDPADWPRVLETRRGPEIILARSAARLMAEPMSGRFEAAMNAMHKAAGAEDLAGFLDADKMLDDALTEITDNPFAARVATPLQAHSRRFWYRYRTPGGLRESVDGHVGVIRAMLAKDERTAGEEMSHLINLLMRQALLQRG</sequence>
<dbReference type="Gene3D" id="1.20.120.530">
    <property type="entry name" value="GntR ligand-binding domain-like"/>
    <property type="match status" value="1"/>
</dbReference>
<dbReference type="PANTHER" id="PTHR43537">
    <property type="entry name" value="TRANSCRIPTIONAL REGULATOR, GNTR FAMILY"/>
    <property type="match status" value="1"/>
</dbReference>
<dbReference type="InterPro" id="IPR008920">
    <property type="entry name" value="TF_FadR/GntR_C"/>
</dbReference>
<dbReference type="SMART" id="SM00345">
    <property type="entry name" value="HTH_GNTR"/>
    <property type="match status" value="1"/>
</dbReference>
<dbReference type="InterPro" id="IPR036390">
    <property type="entry name" value="WH_DNA-bd_sf"/>
</dbReference>